<dbReference type="EMBL" id="CAADJD010000021">
    <property type="protein sequence ID" value="VFS71125.1"/>
    <property type="molecule type" value="Genomic_DNA"/>
</dbReference>
<dbReference type="GO" id="GO:0004553">
    <property type="term" value="F:hydrolase activity, hydrolyzing O-glycosyl compounds"/>
    <property type="evidence" value="ECO:0007669"/>
    <property type="project" value="InterPro"/>
</dbReference>
<evidence type="ECO:0000313" key="3">
    <source>
        <dbReference type="Proteomes" id="UP000401081"/>
    </source>
</evidence>
<dbReference type="Proteomes" id="UP000401081">
    <property type="component" value="Unassembled WGS sequence"/>
</dbReference>
<dbReference type="AlphaFoldDB" id="A0A485BBT2"/>
<evidence type="ECO:0000313" key="2">
    <source>
        <dbReference type="EMBL" id="VFS71125.1"/>
    </source>
</evidence>
<protein>
    <submittedName>
        <fullName evidence="2">Soluble lytic murein transglycosylase</fullName>
        <ecNumber evidence="2">4.2.2.-</ecNumber>
    </submittedName>
</protein>
<keyword evidence="2" id="KW-0456">Lyase</keyword>
<keyword evidence="1" id="KW-0732">Signal</keyword>
<dbReference type="SUPFAM" id="SSF48435">
    <property type="entry name" value="Bacterial muramidases"/>
    <property type="match status" value="1"/>
</dbReference>
<dbReference type="InterPro" id="IPR008939">
    <property type="entry name" value="Lytic_TGlycosylase_superhlx_U"/>
</dbReference>
<evidence type="ECO:0000256" key="1">
    <source>
        <dbReference type="ARBA" id="ARBA00022729"/>
    </source>
</evidence>
<name>A0A485BBT2_KLUCR</name>
<proteinExistence type="predicted"/>
<dbReference type="EC" id="4.2.2.-" evidence="2"/>
<sequence>MPTLRDYPLYPYLEYRQISGDLMNTPALTVTKFCAG</sequence>
<gene>
    <name evidence="2" type="primary">slt_2</name>
    <name evidence="2" type="ORF">NCTC12993_04565</name>
</gene>
<reference evidence="2 3" key="1">
    <citation type="submission" date="2019-03" db="EMBL/GenBank/DDBJ databases">
        <authorList>
            <consortium name="Pathogen Informatics"/>
        </authorList>
    </citation>
    <scope>NUCLEOTIDE SEQUENCE [LARGE SCALE GENOMIC DNA]</scope>
    <source>
        <strain evidence="2 3">NCTC12993</strain>
    </source>
</reference>
<dbReference type="GO" id="GO:0016829">
    <property type="term" value="F:lyase activity"/>
    <property type="evidence" value="ECO:0007669"/>
    <property type="project" value="UniProtKB-KW"/>
</dbReference>
<accession>A0A485BBT2</accession>
<keyword evidence="3" id="KW-1185">Reference proteome</keyword>
<organism evidence="2 3">
    <name type="scientific">Kluyvera cryocrescens</name>
    <name type="common">Kluyvera citrophila</name>
    <dbReference type="NCBI Taxonomy" id="580"/>
    <lineage>
        <taxon>Bacteria</taxon>
        <taxon>Pseudomonadati</taxon>
        <taxon>Pseudomonadota</taxon>
        <taxon>Gammaproteobacteria</taxon>
        <taxon>Enterobacterales</taxon>
        <taxon>Enterobacteriaceae</taxon>
        <taxon>Kluyvera</taxon>
    </lineage>
</organism>
<dbReference type="GO" id="GO:0042597">
    <property type="term" value="C:periplasmic space"/>
    <property type="evidence" value="ECO:0007669"/>
    <property type="project" value="InterPro"/>
</dbReference>